<dbReference type="PANTHER" id="PTHR33672">
    <property type="entry name" value="YCF3-INTERACTING PROTEIN 1, CHLOROPLASTIC"/>
    <property type="match status" value="1"/>
</dbReference>
<dbReference type="InterPro" id="IPR040340">
    <property type="entry name" value="CEST/Y3IP1"/>
</dbReference>
<keyword evidence="3" id="KW-1185">Reference proteome</keyword>
<accession>A0ABD1G394</accession>
<evidence type="ECO:0000313" key="3">
    <source>
        <dbReference type="Proteomes" id="UP001567538"/>
    </source>
</evidence>
<evidence type="ECO:0000313" key="2">
    <source>
        <dbReference type="EMBL" id="KAL1537521.1"/>
    </source>
</evidence>
<proteinExistence type="predicted"/>
<protein>
    <submittedName>
        <fullName evidence="2">Uncharacterized protein</fullName>
    </submittedName>
</protein>
<dbReference type="EMBL" id="JBEAFC010000011">
    <property type="protein sequence ID" value="KAL1537521.1"/>
    <property type="molecule type" value="Genomic_DNA"/>
</dbReference>
<evidence type="ECO:0000256" key="1">
    <source>
        <dbReference type="SAM" id="MobiDB-lite"/>
    </source>
</evidence>
<sequence length="280" mass="30468">MSMIQKTALGRNITLEKERQISVDPISMQAKTEATSVLVHRLLPPAASGKFVSCSLPNSPRESKQRKKHKNQQSPLARQPSVALGNLERLRMQRSKSCGEGRACQPSMDLDLWPRGEAKAEGGGEGEGEVKAKSKGEDKFKCGTCLFLPGLGKGKAAMRKVADEHVHEQADVVSQRVSLEKFECGSWRSSAIINSPGGDGDDAAASNLFFDLPLELMRCASVNDVESPVTTGFLFDGNRKGVPKLGKSDESHHVRFSSSSSPRLRQQRDDFTAFLEAQSA</sequence>
<feature type="region of interest" description="Disordered" evidence="1">
    <location>
        <begin position="114"/>
        <end position="133"/>
    </location>
</feature>
<comment type="caution">
    <text evidence="2">The sequence shown here is derived from an EMBL/GenBank/DDBJ whole genome shotgun (WGS) entry which is preliminary data.</text>
</comment>
<dbReference type="PANTHER" id="PTHR33672:SF24">
    <property type="entry name" value="OS01G0798600 PROTEIN"/>
    <property type="match status" value="1"/>
</dbReference>
<dbReference type="AlphaFoldDB" id="A0ABD1G394"/>
<feature type="region of interest" description="Disordered" evidence="1">
    <location>
        <begin position="50"/>
        <end position="82"/>
    </location>
</feature>
<dbReference type="Proteomes" id="UP001567538">
    <property type="component" value="Unassembled WGS sequence"/>
</dbReference>
<name>A0ABD1G394_SALDI</name>
<reference evidence="2 3" key="1">
    <citation type="submission" date="2024-06" db="EMBL/GenBank/DDBJ databases">
        <title>A chromosome level genome sequence of Diviner's sage (Salvia divinorum).</title>
        <authorList>
            <person name="Ford S.A."/>
            <person name="Ro D.-K."/>
            <person name="Ness R.W."/>
            <person name="Phillips M.A."/>
        </authorList>
    </citation>
    <scope>NUCLEOTIDE SEQUENCE [LARGE SCALE GENOMIC DNA]</scope>
    <source>
        <strain evidence="2">SAF-2024a</strain>
        <tissue evidence="2">Leaf</tissue>
    </source>
</reference>
<gene>
    <name evidence="2" type="ORF">AAHA92_30023</name>
</gene>
<organism evidence="2 3">
    <name type="scientific">Salvia divinorum</name>
    <name type="common">Maria pastora</name>
    <name type="synonym">Diviner's sage</name>
    <dbReference type="NCBI Taxonomy" id="28513"/>
    <lineage>
        <taxon>Eukaryota</taxon>
        <taxon>Viridiplantae</taxon>
        <taxon>Streptophyta</taxon>
        <taxon>Embryophyta</taxon>
        <taxon>Tracheophyta</taxon>
        <taxon>Spermatophyta</taxon>
        <taxon>Magnoliopsida</taxon>
        <taxon>eudicotyledons</taxon>
        <taxon>Gunneridae</taxon>
        <taxon>Pentapetalae</taxon>
        <taxon>asterids</taxon>
        <taxon>lamiids</taxon>
        <taxon>Lamiales</taxon>
        <taxon>Lamiaceae</taxon>
        <taxon>Nepetoideae</taxon>
        <taxon>Mentheae</taxon>
        <taxon>Salviinae</taxon>
        <taxon>Salvia</taxon>
        <taxon>Salvia subgen. Calosphace</taxon>
    </lineage>
</organism>
<feature type="region of interest" description="Disordered" evidence="1">
    <location>
        <begin position="244"/>
        <end position="268"/>
    </location>
</feature>